<keyword evidence="3" id="KW-1185">Reference proteome</keyword>
<dbReference type="OrthoDB" id="6747988at2759"/>
<name>A0A2G8JXI0_STIJA</name>
<accession>A0A2G8JXI0</accession>
<organism evidence="2 3">
    <name type="scientific">Stichopus japonicus</name>
    <name type="common">Sea cucumber</name>
    <dbReference type="NCBI Taxonomy" id="307972"/>
    <lineage>
        <taxon>Eukaryota</taxon>
        <taxon>Metazoa</taxon>
        <taxon>Echinodermata</taxon>
        <taxon>Eleutherozoa</taxon>
        <taxon>Echinozoa</taxon>
        <taxon>Holothuroidea</taxon>
        <taxon>Aspidochirotacea</taxon>
        <taxon>Aspidochirotida</taxon>
        <taxon>Stichopodidae</taxon>
        <taxon>Apostichopus</taxon>
    </lineage>
</organism>
<dbReference type="PANTHER" id="PTHR46791:SF13">
    <property type="entry name" value="CLR5 DOMAIN-CONTAINING PROTEIN"/>
    <property type="match status" value="1"/>
</dbReference>
<proteinExistence type="predicted"/>
<evidence type="ECO:0000256" key="1">
    <source>
        <dbReference type="SAM" id="MobiDB-lite"/>
    </source>
</evidence>
<dbReference type="AlphaFoldDB" id="A0A2G8JXI0"/>
<gene>
    <name evidence="2" type="ORF">BSL78_22713</name>
</gene>
<feature type="region of interest" description="Disordered" evidence="1">
    <location>
        <begin position="194"/>
        <end position="221"/>
    </location>
</feature>
<dbReference type="PANTHER" id="PTHR46791">
    <property type="entry name" value="EXPRESSED PROTEIN"/>
    <property type="match status" value="1"/>
</dbReference>
<dbReference type="Proteomes" id="UP000230750">
    <property type="component" value="Unassembled WGS sequence"/>
</dbReference>
<dbReference type="EMBL" id="MRZV01001124">
    <property type="protein sequence ID" value="PIK40430.1"/>
    <property type="molecule type" value="Genomic_DNA"/>
</dbReference>
<protein>
    <submittedName>
        <fullName evidence="2">Uncharacterized protein</fullName>
    </submittedName>
</protein>
<evidence type="ECO:0000313" key="2">
    <source>
        <dbReference type="EMBL" id="PIK40430.1"/>
    </source>
</evidence>
<evidence type="ECO:0000313" key="3">
    <source>
        <dbReference type="Proteomes" id="UP000230750"/>
    </source>
</evidence>
<comment type="caution">
    <text evidence="2">The sequence shown here is derived from an EMBL/GenBank/DDBJ whole genome shotgun (WGS) entry which is preliminary data.</text>
</comment>
<reference evidence="2 3" key="1">
    <citation type="journal article" date="2017" name="PLoS Biol.">
        <title>The sea cucumber genome provides insights into morphological evolution and visceral regeneration.</title>
        <authorList>
            <person name="Zhang X."/>
            <person name="Sun L."/>
            <person name="Yuan J."/>
            <person name="Sun Y."/>
            <person name="Gao Y."/>
            <person name="Zhang L."/>
            <person name="Li S."/>
            <person name="Dai H."/>
            <person name="Hamel J.F."/>
            <person name="Liu C."/>
            <person name="Yu Y."/>
            <person name="Liu S."/>
            <person name="Lin W."/>
            <person name="Guo K."/>
            <person name="Jin S."/>
            <person name="Xu P."/>
            <person name="Storey K.B."/>
            <person name="Huan P."/>
            <person name="Zhang T."/>
            <person name="Zhou Y."/>
            <person name="Zhang J."/>
            <person name="Lin C."/>
            <person name="Li X."/>
            <person name="Xing L."/>
            <person name="Huo D."/>
            <person name="Sun M."/>
            <person name="Wang L."/>
            <person name="Mercier A."/>
            <person name="Li F."/>
            <person name="Yang H."/>
            <person name="Xiang J."/>
        </authorList>
    </citation>
    <scope>NUCLEOTIDE SEQUENCE [LARGE SCALE GENOMIC DNA]</scope>
    <source>
        <strain evidence="2">Shaxun</strain>
        <tissue evidence="2">Muscle</tissue>
    </source>
</reference>
<feature type="compositionally biased region" description="Polar residues" evidence="1">
    <location>
        <begin position="194"/>
        <end position="209"/>
    </location>
</feature>
<sequence length="221" mass="26149">MEANRLKRIHYYFRLGLTNNEMITALFELDNITLSKRHLKRLMGNEGLFRRKNHSDLLDVAMYMYNELGRSGKLHGYRWFHHKLRNNGYNIDRETVRNLLQLLDPEGEEFDNTVLQWNTHRISRSRLHPEPFGRPTMMYFAPRTYLTREFSNHVKLDELEVCREECRLKDDFPCSQEVFELYCVLMNEQNWLPPTSPQEAGSGSVSKGSYQKLAQGPLMTS</sequence>